<gene>
    <name evidence="1" type="ORF">MARPO_0141s0011</name>
</gene>
<dbReference type="AlphaFoldDB" id="A0A2R6W6F0"/>
<sequence>MRPPLACSPADSTLLDICLSFKRLLHVSNPECSRLLHWWLPLPLNQWILRSTIARPGGPRSSVDPCVDKVAHFGPSLFHFRRPFYIAPVPASVNLMIGSVPSRSVCCLQQKMTVFTGGFEASILFSPS</sequence>
<proteinExistence type="predicted"/>
<evidence type="ECO:0000313" key="1">
    <source>
        <dbReference type="EMBL" id="PTQ29428.1"/>
    </source>
</evidence>
<name>A0A2R6W6F0_MARPO</name>
<dbReference type="Gramene" id="Mp5g04030.1">
    <property type="protein sequence ID" value="Mp5g04030.1.cds1"/>
    <property type="gene ID" value="Mp5g04030"/>
</dbReference>
<organism evidence="1 2">
    <name type="scientific">Marchantia polymorpha</name>
    <name type="common">Common liverwort</name>
    <name type="synonym">Marchantia aquatica</name>
    <dbReference type="NCBI Taxonomy" id="3197"/>
    <lineage>
        <taxon>Eukaryota</taxon>
        <taxon>Viridiplantae</taxon>
        <taxon>Streptophyta</taxon>
        <taxon>Embryophyta</taxon>
        <taxon>Marchantiophyta</taxon>
        <taxon>Marchantiopsida</taxon>
        <taxon>Marchantiidae</taxon>
        <taxon>Marchantiales</taxon>
        <taxon>Marchantiaceae</taxon>
        <taxon>Marchantia</taxon>
    </lineage>
</organism>
<dbReference type="Proteomes" id="UP000244005">
    <property type="component" value="Unassembled WGS sequence"/>
</dbReference>
<keyword evidence="2" id="KW-1185">Reference proteome</keyword>
<reference evidence="2" key="1">
    <citation type="journal article" date="2017" name="Cell">
        <title>Insights into land plant evolution garnered from the Marchantia polymorpha genome.</title>
        <authorList>
            <person name="Bowman J.L."/>
            <person name="Kohchi T."/>
            <person name="Yamato K.T."/>
            <person name="Jenkins J."/>
            <person name="Shu S."/>
            <person name="Ishizaki K."/>
            <person name="Yamaoka S."/>
            <person name="Nishihama R."/>
            <person name="Nakamura Y."/>
            <person name="Berger F."/>
            <person name="Adam C."/>
            <person name="Aki S.S."/>
            <person name="Althoff F."/>
            <person name="Araki T."/>
            <person name="Arteaga-Vazquez M.A."/>
            <person name="Balasubrmanian S."/>
            <person name="Barry K."/>
            <person name="Bauer D."/>
            <person name="Boehm C.R."/>
            <person name="Briginshaw L."/>
            <person name="Caballero-Perez J."/>
            <person name="Catarino B."/>
            <person name="Chen F."/>
            <person name="Chiyoda S."/>
            <person name="Chovatia M."/>
            <person name="Davies K.M."/>
            <person name="Delmans M."/>
            <person name="Demura T."/>
            <person name="Dierschke T."/>
            <person name="Dolan L."/>
            <person name="Dorantes-Acosta A.E."/>
            <person name="Eklund D.M."/>
            <person name="Florent S.N."/>
            <person name="Flores-Sandoval E."/>
            <person name="Fujiyama A."/>
            <person name="Fukuzawa H."/>
            <person name="Galik B."/>
            <person name="Grimanelli D."/>
            <person name="Grimwood J."/>
            <person name="Grossniklaus U."/>
            <person name="Hamada T."/>
            <person name="Haseloff J."/>
            <person name="Hetherington A.J."/>
            <person name="Higo A."/>
            <person name="Hirakawa Y."/>
            <person name="Hundley H.N."/>
            <person name="Ikeda Y."/>
            <person name="Inoue K."/>
            <person name="Inoue S.I."/>
            <person name="Ishida S."/>
            <person name="Jia Q."/>
            <person name="Kakita M."/>
            <person name="Kanazawa T."/>
            <person name="Kawai Y."/>
            <person name="Kawashima T."/>
            <person name="Kennedy M."/>
            <person name="Kinose K."/>
            <person name="Kinoshita T."/>
            <person name="Kohara Y."/>
            <person name="Koide E."/>
            <person name="Komatsu K."/>
            <person name="Kopischke S."/>
            <person name="Kubo M."/>
            <person name="Kyozuka J."/>
            <person name="Lagercrantz U."/>
            <person name="Lin S.S."/>
            <person name="Lindquist E."/>
            <person name="Lipzen A.M."/>
            <person name="Lu C.W."/>
            <person name="De Luna E."/>
            <person name="Martienssen R.A."/>
            <person name="Minamino N."/>
            <person name="Mizutani M."/>
            <person name="Mizutani M."/>
            <person name="Mochizuki N."/>
            <person name="Monte I."/>
            <person name="Mosher R."/>
            <person name="Nagasaki H."/>
            <person name="Nakagami H."/>
            <person name="Naramoto S."/>
            <person name="Nishitani K."/>
            <person name="Ohtani M."/>
            <person name="Okamoto T."/>
            <person name="Okumura M."/>
            <person name="Phillips J."/>
            <person name="Pollak B."/>
            <person name="Reinders A."/>
            <person name="Rovekamp M."/>
            <person name="Sano R."/>
            <person name="Sawa S."/>
            <person name="Schmid M.W."/>
            <person name="Shirakawa M."/>
            <person name="Solano R."/>
            <person name="Spunde A."/>
            <person name="Suetsugu N."/>
            <person name="Sugano S."/>
            <person name="Sugiyama A."/>
            <person name="Sun R."/>
            <person name="Suzuki Y."/>
            <person name="Takenaka M."/>
            <person name="Takezawa D."/>
            <person name="Tomogane H."/>
            <person name="Tsuzuki M."/>
            <person name="Ueda T."/>
            <person name="Umeda M."/>
            <person name="Ward J.M."/>
            <person name="Watanabe Y."/>
            <person name="Yazaki K."/>
            <person name="Yokoyama R."/>
            <person name="Yoshitake Y."/>
            <person name="Yotsui I."/>
            <person name="Zachgo S."/>
            <person name="Schmutz J."/>
        </authorList>
    </citation>
    <scope>NUCLEOTIDE SEQUENCE [LARGE SCALE GENOMIC DNA]</scope>
    <source>
        <strain evidence="2">Tak-1</strain>
    </source>
</reference>
<dbReference type="EMBL" id="KZ772812">
    <property type="protein sequence ID" value="PTQ29428.1"/>
    <property type="molecule type" value="Genomic_DNA"/>
</dbReference>
<protein>
    <submittedName>
        <fullName evidence="1">Uncharacterized protein</fullName>
    </submittedName>
</protein>
<evidence type="ECO:0000313" key="2">
    <source>
        <dbReference type="Proteomes" id="UP000244005"/>
    </source>
</evidence>
<accession>A0A2R6W6F0</accession>